<dbReference type="SUPFAM" id="SSF63411">
    <property type="entry name" value="LuxS/MPP-like metallohydrolase"/>
    <property type="match status" value="2"/>
</dbReference>
<dbReference type="InterPro" id="IPR011249">
    <property type="entry name" value="Metalloenz_LuxS/M16"/>
</dbReference>
<feature type="domain" description="Peptidase M16 N-terminal" evidence="2">
    <location>
        <begin position="21"/>
        <end position="164"/>
    </location>
</feature>
<feature type="domain" description="Peptidase M16 C-terminal" evidence="3">
    <location>
        <begin position="170"/>
        <end position="333"/>
    </location>
</feature>
<keyword evidence="5" id="KW-1185">Reference proteome</keyword>
<gene>
    <name evidence="4" type="ORF">GBZ86_04265</name>
</gene>
<evidence type="ECO:0000313" key="5">
    <source>
        <dbReference type="Proteomes" id="UP000430345"/>
    </source>
</evidence>
<organism evidence="4 5">
    <name type="scientific">Clostridium tarantellae</name>
    <dbReference type="NCBI Taxonomy" id="39493"/>
    <lineage>
        <taxon>Bacteria</taxon>
        <taxon>Bacillati</taxon>
        <taxon>Bacillota</taxon>
        <taxon>Clostridia</taxon>
        <taxon>Eubacteriales</taxon>
        <taxon>Clostridiaceae</taxon>
        <taxon>Clostridium</taxon>
    </lineage>
</organism>
<protein>
    <submittedName>
        <fullName evidence="4">Insulinase family protein</fullName>
    </submittedName>
</protein>
<dbReference type="InterPro" id="IPR007863">
    <property type="entry name" value="Peptidase_M16_C"/>
</dbReference>
<dbReference type="Pfam" id="PF05193">
    <property type="entry name" value="Peptidase_M16_C"/>
    <property type="match status" value="1"/>
</dbReference>
<comment type="caution">
    <text evidence="4">The sequence shown here is derived from an EMBL/GenBank/DDBJ whole genome shotgun (WGS) entry which is preliminary data.</text>
</comment>
<evidence type="ECO:0000313" key="4">
    <source>
        <dbReference type="EMBL" id="MPQ42971.1"/>
    </source>
</evidence>
<dbReference type="Pfam" id="PF00675">
    <property type="entry name" value="Peptidase_M16"/>
    <property type="match status" value="1"/>
</dbReference>
<dbReference type="AlphaFoldDB" id="A0A6I1MQ19"/>
<name>A0A6I1MQ19_9CLOT</name>
<dbReference type="InterPro" id="IPR050361">
    <property type="entry name" value="MPP/UQCRC_Complex"/>
</dbReference>
<reference evidence="4 5" key="1">
    <citation type="submission" date="2019-10" db="EMBL/GenBank/DDBJ databases">
        <title>The Genome Sequence of Clostridium tarantellae Isolated from Fish Brain.</title>
        <authorList>
            <person name="Bano L."/>
            <person name="Kiel M."/>
            <person name="Sales G."/>
            <person name="Doxey A.C."/>
            <person name="Mansfield M.J."/>
            <person name="Schiavone M."/>
            <person name="Rossetto O."/>
            <person name="Pirazzini M."/>
            <person name="Dobrindt U."/>
            <person name="Montecucco C."/>
        </authorList>
    </citation>
    <scope>NUCLEOTIDE SEQUENCE [LARGE SCALE GENOMIC DNA]</scope>
    <source>
        <strain evidence="4 5">DSM 3997</strain>
    </source>
</reference>
<dbReference type="InterPro" id="IPR011765">
    <property type="entry name" value="Pept_M16_N"/>
</dbReference>
<proteinExistence type="inferred from homology"/>
<dbReference type="OrthoDB" id="9811314at2"/>
<dbReference type="RefSeq" id="WP_152888071.1">
    <property type="nucleotide sequence ID" value="NZ_WHJC01000031.1"/>
</dbReference>
<evidence type="ECO:0000256" key="1">
    <source>
        <dbReference type="ARBA" id="ARBA00007261"/>
    </source>
</evidence>
<accession>A0A6I1MQ19</accession>
<evidence type="ECO:0000259" key="2">
    <source>
        <dbReference type="Pfam" id="PF00675"/>
    </source>
</evidence>
<dbReference type="PANTHER" id="PTHR11851">
    <property type="entry name" value="METALLOPROTEASE"/>
    <property type="match status" value="1"/>
</dbReference>
<dbReference type="GO" id="GO:0046872">
    <property type="term" value="F:metal ion binding"/>
    <property type="evidence" value="ECO:0007669"/>
    <property type="project" value="InterPro"/>
</dbReference>
<dbReference type="Proteomes" id="UP000430345">
    <property type="component" value="Unassembled WGS sequence"/>
</dbReference>
<dbReference type="PANTHER" id="PTHR11851:SF49">
    <property type="entry name" value="MITOCHONDRIAL-PROCESSING PEPTIDASE SUBUNIT ALPHA"/>
    <property type="match status" value="1"/>
</dbReference>
<sequence>MSKWTFDEKTKVLDNGLKIITISRDTMLASINIGVKIGALYENNKQKGICHFIEHMMFKGTKSKSNEELNSKLEALGGEYNAYTDYTSTVYSINCLEEEIENATNLLSDMLLNSTIEEKELDKERGVILAEIRTRKDDVEDVSFDRTNEIAFKKSPLRCDVLGTTKTVSSFNSNDLKDFYKKYYTPDNTTIVMVSSLSHKEMQKMIIKNFCNWIGSVEEKIDVLKEKNIAIEKTTYKNNIEQSTITYLFSFMDVKKEHEMPLRILNHKLGESANSILFRELRENRGLAYDVYSNMDLSKNMNIMNIFTAVGEESIEESKEVINKCIEDIKDSKIIFDEKMLSIMKKIHKTGVISTLEDSSELCNYALIQSLEGESLDELVTSMELLEKIKPEDLYEVANKYLNNPTIHILKSKR</sequence>
<dbReference type="EMBL" id="WHJC01000031">
    <property type="protein sequence ID" value="MPQ42971.1"/>
    <property type="molecule type" value="Genomic_DNA"/>
</dbReference>
<dbReference type="Gene3D" id="3.30.830.10">
    <property type="entry name" value="Metalloenzyme, LuxS/M16 peptidase-like"/>
    <property type="match status" value="2"/>
</dbReference>
<comment type="similarity">
    <text evidence="1">Belongs to the peptidase M16 family.</text>
</comment>
<evidence type="ECO:0000259" key="3">
    <source>
        <dbReference type="Pfam" id="PF05193"/>
    </source>
</evidence>